<gene>
    <name evidence="2" type="ORF">V8G54_032884</name>
</gene>
<reference evidence="2 3" key="1">
    <citation type="journal article" date="2023" name="Life. Sci Alliance">
        <title>Evolutionary insights into 3D genome organization and epigenetic landscape of Vigna mungo.</title>
        <authorList>
            <person name="Junaid A."/>
            <person name="Singh B."/>
            <person name="Bhatia S."/>
        </authorList>
    </citation>
    <scope>NUCLEOTIDE SEQUENCE [LARGE SCALE GENOMIC DNA]</scope>
    <source>
        <strain evidence="2">Urdbean</strain>
    </source>
</reference>
<sequence>MFSNGPGCLKLYKRNMDVQDRSIARKDDRSQTNVTETFWRPPWGRGHPIETARNQEVPSFPHNHLISCRENRSCVLEGEEIINLAGKIVNHKYIRCQHAFNHGKNQPVLERTLRVVLSKSSTLLVASCRSAIDLALDTVGRDDNRTARSGLRIIRRTVRTNLCRVVRSSILINHEGSRSTTVIQKIVRMLGCTGHDAQGGHRVCKIKSSILGFCETFIDKEKSKSSAKITPTWVIILGQNQRLYEALEKNFEDSVKHVGRLNLTLKKNFLENISCGNVTAMRRKIGSICGYGRELPGYSAEEPGDVADRVFAGGGDLVDGGAREVRKMTPASGRPGEVCSGRSQENDFRKLGPTQEVRKMTHASGRPGEMCSGRSQENDFRKLRPTCVRGEVTPPNAGIQENDTCLRMIGGGVFGEKKMTPALGRLGEVCSGRSQENDFRKLRPTQEVRKMTPASR</sequence>
<accession>A0AAQ3MM50</accession>
<feature type="region of interest" description="Disordered" evidence="1">
    <location>
        <begin position="433"/>
        <end position="456"/>
    </location>
</feature>
<keyword evidence="3" id="KW-1185">Reference proteome</keyword>
<organism evidence="2 3">
    <name type="scientific">Vigna mungo</name>
    <name type="common">Black gram</name>
    <name type="synonym">Phaseolus mungo</name>
    <dbReference type="NCBI Taxonomy" id="3915"/>
    <lineage>
        <taxon>Eukaryota</taxon>
        <taxon>Viridiplantae</taxon>
        <taxon>Streptophyta</taxon>
        <taxon>Embryophyta</taxon>
        <taxon>Tracheophyta</taxon>
        <taxon>Spermatophyta</taxon>
        <taxon>Magnoliopsida</taxon>
        <taxon>eudicotyledons</taxon>
        <taxon>Gunneridae</taxon>
        <taxon>Pentapetalae</taxon>
        <taxon>rosids</taxon>
        <taxon>fabids</taxon>
        <taxon>Fabales</taxon>
        <taxon>Fabaceae</taxon>
        <taxon>Papilionoideae</taxon>
        <taxon>50 kb inversion clade</taxon>
        <taxon>NPAAA clade</taxon>
        <taxon>indigoferoid/millettioid clade</taxon>
        <taxon>Phaseoleae</taxon>
        <taxon>Vigna</taxon>
    </lineage>
</organism>
<feature type="compositionally biased region" description="Basic and acidic residues" evidence="1">
    <location>
        <begin position="435"/>
        <end position="450"/>
    </location>
</feature>
<name>A0AAQ3MM50_VIGMU</name>
<dbReference type="AlphaFoldDB" id="A0AAQ3MM50"/>
<evidence type="ECO:0000256" key="1">
    <source>
        <dbReference type="SAM" id="MobiDB-lite"/>
    </source>
</evidence>
<evidence type="ECO:0000313" key="3">
    <source>
        <dbReference type="Proteomes" id="UP001374535"/>
    </source>
</evidence>
<protein>
    <submittedName>
        <fullName evidence="2">Uncharacterized protein</fullName>
    </submittedName>
</protein>
<dbReference type="Proteomes" id="UP001374535">
    <property type="component" value="Chromosome 10"/>
</dbReference>
<evidence type="ECO:0000313" key="2">
    <source>
        <dbReference type="EMBL" id="WVY93796.1"/>
    </source>
</evidence>
<feature type="region of interest" description="Disordered" evidence="1">
    <location>
        <begin position="328"/>
        <end position="348"/>
    </location>
</feature>
<proteinExistence type="predicted"/>
<dbReference type="EMBL" id="CP144691">
    <property type="protein sequence ID" value="WVY93796.1"/>
    <property type="molecule type" value="Genomic_DNA"/>
</dbReference>